<evidence type="ECO:0000256" key="1">
    <source>
        <dbReference type="ARBA" id="ARBA00022490"/>
    </source>
</evidence>
<dbReference type="CDD" id="cd03109">
    <property type="entry name" value="DTBS"/>
    <property type="match status" value="1"/>
</dbReference>
<feature type="binding site" evidence="8">
    <location>
        <position position="26"/>
    </location>
    <ligand>
        <name>Mg(2+)</name>
        <dbReference type="ChEBI" id="CHEBI:18420"/>
    </ligand>
</feature>
<comment type="function">
    <text evidence="8">Catalyzes a mechanistically unusual reaction, the ATP-dependent insertion of CO2 between the N7 and N8 nitrogen atoms of 7,8-diaminopelargonic acid (DAPA, also called 7,8-diammoniononanoate) to form a ureido ring.</text>
</comment>
<dbReference type="PIRSF" id="PIRSF006755">
    <property type="entry name" value="DTB_synth"/>
    <property type="match status" value="1"/>
</dbReference>
<dbReference type="NCBIfam" id="TIGR00347">
    <property type="entry name" value="bioD"/>
    <property type="match status" value="1"/>
</dbReference>
<dbReference type="PANTHER" id="PTHR43210">
    <property type="entry name" value="DETHIOBIOTIN SYNTHETASE"/>
    <property type="match status" value="1"/>
</dbReference>
<feature type="binding site" evidence="8">
    <location>
        <begin position="185"/>
        <end position="186"/>
    </location>
    <ligand>
        <name>ATP</name>
        <dbReference type="ChEBI" id="CHEBI:30616"/>
    </ligand>
</feature>
<feature type="binding site" evidence="8">
    <location>
        <begin position="125"/>
        <end position="128"/>
    </location>
    <ligand>
        <name>ATP</name>
        <dbReference type="ChEBI" id="CHEBI:30616"/>
    </ligand>
</feature>
<dbReference type="GO" id="GO:0042803">
    <property type="term" value="F:protein homodimerization activity"/>
    <property type="evidence" value="ECO:0007669"/>
    <property type="project" value="UniProtKB-ARBA"/>
</dbReference>
<feature type="binding site" evidence="8">
    <location>
        <begin position="22"/>
        <end position="27"/>
    </location>
    <ligand>
        <name>ATP</name>
        <dbReference type="ChEBI" id="CHEBI:30616"/>
    </ligand>
</feature>
<dbReference type="HAMAP" id="MF_00336">
    <property type="entry name" value="BioD"/>
    <property type="match status" value="1"/>
</dbReference>
<dbReference type="FunFam" id="3.40.50.300:FF:000292">
    <property type="entry name" value="ATP-dependent dethiobiotin synthetase BioD"/>
    <property type="match status" value="1"/>
</dbReference>
<keyword evidence="3 8" id="KW-0479">Metal-binding</keyword>
<dbReference type="Gene3D" id="3.40.50.300">
    <property type="entry name" value="P-loop containing nucleotide triphosphate hydrolases"/>
    <property type="match status" value="1"/>
</dbReference>
<feature type="binding site" evidence="8">
    <location>
        <position position="125"/>
    </location>
    <ligand>
        <name>Mg(2+)</name>
        <dbReference type="ChEBI" id="CHEBI:18420"/>
    </ligand>
</feature>
<comment type="pathway">
    <text evidence="8">Cofactor biosynthesis; biotin biosynthesis; biotin from 7,8-diaminononanoate: step 1/2.</text>
</comment>
<evidence type="ECO:0000256" key="4">
    <source>
        <dbReference type="ARBA" id="ARBA00022741"/>
    </source>
</evidence>
<evidence type="ECO:0000313" key="9">
    <source>
        <dbReference type="EMBL" id="RLK51466.1"/>
    </source>
</evidence>
<name>A0A498CAC9_9GAMM</name>
<keyword evidence="7 8" id="KW-0460">Magnesium</keyword>
<keyword evidence="4 8" id="KW-0547">Nucleotide-binding</keyword>
<keyword evidence="2 8" id="KW-0436">Ligase</keyword>
<accession>A0A498CAC9</accession>
<dbReference type="GO" id="GO:0009102">
    <property type="term" value="P:biotin biosynthetic process"/>
    <property type="evidence" value="ECO:0007669"/>
    <property type="project" value="UniProtKB-UniRule"/>
</dbReference>
<comment type="similarity">
    <text evidence="8">Belongs to the dethiobiotin synthetase family.</text>
</comment>
<feature type="binding site" evidence="8">
    <location>
        <position position="64"/>
    </location>
    <ligand>
        <name>ATP</name>
        <dbReference type="ChEBI" id="CHEBI:30616"/>
    </ligand>
</feature>
<keyword evidence="6 8" id="KW-0067">ATP-binding</keyword>
<comment type="subcellular location">
    <subcellularLocation>
        <location evidence="8">Cytoplasm</location>
    </subcellularLocation>
</comment>
<dbReference type="Pfam" id="PF13500">
    <property type="entry name" value="AAA_26"/>
    <property type="match status" value="1"/>
</dbReference>
<evidence type="ECO:0000256" key="6">
    <source>
        <dbReference type="ARBA" id="ARBA00022840"/>
    </source>
</evidence>
<feature type="active site" evidence="8">
    <location>
        <position position="47"/>
    </location>
</feature>
<evidence type="ECO:0000256" key="3">
    <source>
        <dbReference type="ARBA" id="ARBA00022723"/>
    </source>
</evidence>
<keyword evidence="10" id="KW-1185">Reference proteome</keyword>
<dbReference type="EC" id="6.3.3.3" evidence="8"/>
<organism evidence="9 10">
    <name type="scientific">Alkalispirillum mobile</name>
    <dbReference type="NCBI Taxonomy" id="85925"/>
    <lineage>
        <taxon>Bacteria</taxon>
        <taxon>Pseudomonadati</taxon>
        <taxon>Pseudomonadota</taxon>
        <taxon>Gammaproteobacteria</taxon>
        <taxon>Chromatiales</taxon>
        <taxon>Ectothiorhodospiraceae</taxon>
        <taxon>Alkalispirillum</taxon>
    </lineage>
</organism>
<gene>
    <name evidence="8" type="primary">bioD</name>
    <name evidence="9" type="ORF">DFR31_1407</name>
</gene>
<dbReference type="GO" id="GO:0004141">
    <property type="term" value="F:dethiobiotin synthase activity"/>
    <property type="evidence" value="ECO:0007669"/>
    <property type="project" value="UniProtKB-UniRule"/>
</dbReference>
<dbReference type="Proteomes" id="UP000275461">
    <property type="component" value="Unassembled WGS sequence"/>
</dbReference>
<dbReference type="PANTHER" id="PTHR43210:SF5">
    <property type="entry name" value="DETHIOBIOTIN SYNTHETASE"/>
    <property type="match status" value="1"/>
</dbReference>
<proteinExistence type="inferred from homology"/>
<evidence type="ECO:0000256" key="8">
    <source>
        <dbReference type="HAMAP-Rule" id="MF_00336"/>
    </source>
</evidence>
<comment type="subunit">
    <text evidence="8">Homodimer.</text>
</comment>
<dbReference type="GO" id="GO:0005524">
    <property type="term" value="F:ATP binding"/>
    <property type="evidence" value="ECO:0007669"/>
    <property type="project" value="UniProtKB-UniRule"/>
</dbReference>
<keyword evidence="1 8" id="KW-0963">Cytoplasm</keyword>
<dbReference type="AlphaFoldDB" id="A0A498CAC9"/>
<feature type="binding site" evidence="8">
    <location>
        <position position="64"/>
    </location>
    <ligand>
        <name>Mg(2+)</name>
        <dbReference type="ChEBI" id="CHEBI:18420"/>
    </ligand>
</feature>
<keyword evidence="5 8" id="KW-0093">Biotin biosynthesis</keyword>
<protein>
    <recommendedName>
        <fullName evidence="8">ATP-dependent dethiobiotin synthetase BioD</fullName>
        <ecNumber evidence="8">6.3.3.3</ecNumber>
    </recommendedName>
    <alternativeName>
        <fullName evidence="8">DTB synthetase</fullName>
        <shortName evidence="8">DTBS</shortName>
    </alternativeName>
    <alternativeName>
        <fullName evidence="8">Dethiobiotin synthase</fullName>
    </alternativeName>
</protein>
<evidence type="ECO:0000256" key="5">
    <source>
        <dbReference type="ARBA" id="ARBA00022756"/>
    </source>
</evidence>
<comment type="catalytic activity">
    <reaction evidence="8">
        <text>(7R,8S)-7,8-diammoniononanoate + CO2 + ATP = (4R,5S)-dethiobiotin + ADP + phosphate + 3 H(+)</text>
        <dbReference type="Rhea" id="RHEA:15805"/>
        <dbReference type="ChEBI" id="CHEBI:15378"/>
        <dbReference type="ChEBI" id="CHEBI:16526"/>
        <dbReference type="ChEBI" id="CHEBI:30616"/>
        <dbReference type="ChEBI" id="CHEBI:43474"/>
        <dbReference type="ChEBI" id="CHEBI:149469"/>
        <dbReference type="ChEBI" id="CHEBI:149473"/>
        <dbReference type="ChEBI" id="CHEBI:456216"/>
        <dbReference type="EC" id="6.3.3.3"/>
    </reaction>
</comment>
<dbReference type="InterPro" id="IPR027417">
    <property type="entry name" value="P-loop_NTPase"/>
</dbReference>
<dbReference type="RefSeq" id="WP_121441877.1">
    <property type="nucleotide sequence ID" value="NZ_RCDA01000001.1"/>
</dbReference>
<dbReference type="GO" id="GO:0000287">
    <property type="term" value="F:magnesium ion binding"/>
    <property type="evidence" value="ECO:0007669"/>
    <property type="project" value="UniProtKB-UniRule"/>
</dbReference>
<evidence type="ECO:0000256" key="2">
    <source>
        <dbReference type="ARBA" id="ARBA00022598"/>
    </source>
</evidence>
<dbReference type="InterPro" id="IPR004472">
    <property type="entry name" value="DTB_synth_BioD"/>
</dbReference>
<reference evidence="9 10" key="1">
    <citation type="submission" date="2018-10" db="EMBL/GenBank/DDBJ databases">
        <title>Genomic Encyclopedia of Type Strains, Phase IV (KMG-IV): sequencing the most valuable type-strain genomes for metagenomic binning, comparative biology and taxonomic classification.</title>
        <authorList>
            <person name="Goeker M."/>
        </authorList>
    </citation>
    <scope>NUCLEOTIDE SEQUENCE [LARGE SCALE GENOMIC DNA]</scope>
    <source>
        <strain evidence="9 10">DSM 12769</strain>
    </source>
</reference>
<comment type="caution">
    <text evidence="8">Lacks conserved residue(s) required for the propagation of feature annotation.</text>
</comment>
<dbReference type="UniPathway" id="UPA00078">
    <property type="reaction ID" value="UER00161"/>
</dbReference>
<evidence type="ECO:0000313" key="10">
    <source>
        <dbReference type="Proteomes" id="UP000275461"/>
    </source>
</evidence>
<sequence>MSRYHPDEPRPCGAFVTGTDTGIGKTVVACGLVRAALDRGLDTVALKPVSAGCEETPEGLRNEDAERLRQLFDPPLPYDKVNPVALKAAAAPHLAAAEEGIHIPVATLAAQARAFAQTSDFVVVEGAGGWRVPLDDHHTMADLALSMDVPVVLVVGIRLGCLNHALLTAEAVRRDGLPLVGWVASRVDPDDPRADAQVESLRTRLQAPLLGDLPWMDEPTPEAVADRLDMGPLLACD</sequence>
<dbReference type="EMBL" id="RCDA01000001">
    <property type="protein sequence ID" value="RLK51466.1"/>
    <property type="molecule type" value="Genomic_DNA"/>
</dbReference>
<comment type="caution">
    <text evidence="9">The sequence shown here is derived from an EMBL/GenBank/DDBJ whole genome shotgun (WGS) entry which is preliminary data.</text>
</comment>
<comment type="cofactor">
    <cofactor evidence="8">
        <name>Mg(2+)</name>
        <dbReference type="ChEBI" id="CHEBI:18420"/>
    </cofactor>
</comment>
<dbReference type="GO" id="GO:0005829">
    <property type="term" value="C:cytosol"/>
    <property type="evidence" value="ECO:0007669"/>
    <property type="project" value="TreeGrafter"/>
</dbReference>
<dbReference type="OrthoDB" id="9802097at2"/>
<dbReference type="SUPFAM" id="SSF52540">
    <property type="entry name" value="P-loop containing nucleoside triphosphate hydrolases"/>
    <property type="match status" value="1"/>
</dbReference>
<evidence type="ECO:0000256" key="7">
    <source>
        <dbReference type="ARBA" id="ARBA00022842"/>
    </source>
</evidence>